<evidence type="ECO:0000256" key="1">
    <source>
        <dbReference type="SAM" id="MobiDB-lite"/>
    </source>
</evidence>
<gene>
    <name evidence="2" type="ORF">PG994_008083</name>
</gene>
<dbReference type="EMBL" id="JAQQWL010000008">
    <property type="protein sequence ID" value="KAK8061717.1"/>
    <property type="molecule type" value="Genomic_DNA"/>
</dbReference>
<evidence type="ECO:0000313" key="3">
    <source>
        <dbReference type="Proteomes" id="UP001480595"/>
    </source>
</evidence>
<feature type="region of interest" description="Disordered" evidence="1">
    <location>
        <begin position="197"/>
        <end position="248"/>
    </location>
</feature>
<evidence type="ECO:0000313" key="2">
    <source>
        <dbReference type="EMBL" id="KAK8061717.1"/>
    </source>
</evidence>
<keyword evidence="3" id="KW-1185">Reference proteome</keyword>
<sequence>MKQGQPRDHNVFEQRPVETVFGAPGQSGCTTESLDDEGLVFGFFQREGCLKACTHHGDVDSFRAVGVDARDAQGLHESPPLPSRIFKGTISAVEDVPSPKPLGSTLFGAPNQQCPGDKFGMRRVLTSISGRYQSSSKFSEPGYYQCLRCTGELTTRDEPCTADTVSISGLPLAKDQQSLSFTKLAESIPQHERHIPASAKACPGSDPSSCTSSHASSWPPSTASEASSGPSLVGWDEEDLTRPPTLTSADVNEVPVVHGVAATPAVHPVQLPLLATDGEGKGVAADDAIDKLVYNAIREVLREDGGLAEEVINAVKHSVGSGRGVVYQETHKAQEGATENDAETDITQVSHSSQATPSDTATPSDFAPSSSLEDSRMQKKHPVPCPPPPTAHTSGGPPLVPEGEQIPGRTLDLQQQMMPIRYLSLLDTLITAPYHSQSPSLTTHEKTNDGINVDAVTKLIHSSIREVLVEDSTYAEEVINAVKHSIGSERELLYLETHESPEDATGNNTETNTTTQASPPSQSSAPETANSSKTLSSSLGGRTNRKRRPGSSDSSNNPRPQTKKSRGSRENNSLPPWPCPYCLAYVLLPFSDGKFWACRLPSSLAKRDNFNYLRNEPLVLTLRGSRAHLKDYHFHNPAPGEISSAYFMTSKQWHEVEGVLRSASLKHHPKGIDEWFEAQTECYLDIWRILFPPEFFPTLAEPSNPFHMTSPDHREPLEQVNILFSALQYVDASRASGDATKIDKHRPTTDDIQRNMKDAFAIAIKLLAKHSPTNARYLEILAVACTATSLEYHLAGREPSLALTSPPKPLWHTDTITPQHDWGRLVRGVFCMPATDTCNLQFDQMVRVKVPSASFDCLASNPGTAVLVLWGLCSHQLTDRIMRHGEPASSDSIISPSALLAMPLADPAVPPLPSDAKEKWVAKPDSPSIQALENHTYESNNCAGETPGFFDGIMANLGTDDPWPFTDQCFLGSHHPHDDQADSYLDWNVATPEEDA</sequence>
<protein>
    <submittedName>
        <fullName evidence="2">Uncharacterized protein</fullName>
    </submittedName>
</protein>
<organism evidence="2 3">
    <name type="scientific">Apiospora phragmitis</name>
    <dbReference type="NCBI Taxonomy" id="2905665"/>
    <lineage>
        <taxon>Eukaryota</taxon>
        <taxon>Fungi</taxon>
        <taxon>Dikarya</taxon>
        <taxon>Ascomycota</taxon>
        <taxon>Pezizomycotina</taxon>
        <taxon>Sordariomycetes</taxon>
        <taxon>Xylariomycetidae</taxon>
        <taxon>Amphisphaeriales</taxon>
        <taxon>Apiosporaceae</taxon>
        <taxon>Apiospora</taxon>
    </lineage>
</organism>
<feature type="region of interest" description="Disordered" evidence="1">
    <location>
        <begin position="501"/>
        <end position="573"/>
    </location>
</feature>
<comment type="caution">
    <text evidence="2">The sequence shown here is derived from an EMBL/GenBank/DDBJ whole genome shotgun (WGS) entry which is preliminary data.</text>
</comment>
<feature type="compositionally biased region" description="Polar residues" evidence="1">
    <location>
        <begin position="345"/>
        <end position="372"/>
    </location>
</feature>
<feature type="region of interest" description="Disordered" evidence="1">
    <location>
        <begin position="331"/>
        <end position="406"/>
    </location>
</feature>
<feature type="compositionally biased region" description="Polar residues" evidence="1">
    <location>
        <begin position="530"/>
        <end position="541"/>
    </location>
</feature>
<dbReference type="RefSeq" id="XP_066714979.1">
    <property type="nucleotide sequence ID" value="XM_066859492.1"/>
</dbReference>
<accession>A0ABR1USQ5</accession>
<dbReference type="Proteomes" id="UP001480595">
    <property type="component" value="Unassembled WGS sequence"/>
</dbReference>
<name>A0ABR1USQ5_9PEZI</name>
<dbReference type="GeneID" id="92092555"/>
<feature type="compositionally biased region" description="Polar residues" evidence="1">
    <location>
        <begin position="206"/>
        <end position="230"/>
    </location>
</feature>
<feature type="compositionally biased region" description="Polar residues" evidence="1">
    <location>
        <begin position="551"/>
        <end position="560"/>
    </location>
</feature>
<feature type="compositionally biased region" description="Low complexity" evidence="1">
    <location>
        <begin position="505"/>
        <end position="529"/>
    </location>
</feature>
<reference evidence="2 3" key="1">
    <citation type="submission" date="2023-01" db="EMBL/GenBank/DDBJ databases">
        <title>Analysis of 21 Apiospora genomes using comparative genomics revels a genus with tremendous synthesis potential of carbohydrate active enzymes and secondary metabolites.</title>
        <authorList>
            <person name="Sorensen T."/>
        </authorList>
    </citation>
    <scope>NUCLEOTIDE SEQUENCE [LARGE SCALE GENOMIC DNA]</scope>
    <source>
        <strain evidence="2 3">CBS 135458</strain>
    </source>
</reference>
<proteinExistence type="predicted"/>